<gene>
    <name evidence="2" type="ORF">RMAR00112_LOCUS33833</name>
</gene>
<protein>
    <submittedName>
        <fullName evidence="2">Uncharacterized protein</fullName>
    </submittedName>
</protein>
<evidence type="ECO:0000256" key="1">
    <source>
        <dbReference type="SAM" id="MobiDB-lite"/>
    </source>
</evidence>
<evidence type="ECO:0000313" key="2">
    <source>
        <dbReference type="EMBL" id="CAE0065761.1"/>
    </source>
</evidence>
<accession>A0A7S3A9A3</accession>
<dbReference type="AlphaFoldDB" id="A0A7S3A9A3"/>
<proteinExistence type="predicted"/>
<feature type="compositionally biased region" description="Polar residues" evidence="1">
    <location>
        <begin position="105"/>
        <end position="114"/>
    </location>
</feature>
<feature type="region of interest" description="Disordered" evidence="1">
    <location>
        <begin position="94"/>
        <end position="114"/>
    </location>
</feature>
<organism evidence="2">
    <name type="scientific">Rhodosorus marinus</name>
    <dbReference type="NCBI Taxonomy" id="101924"/>
    <lineage>
        <taxon>Eukaryota</taxon>
        <taxon>Rhodophyta</taxon>
        <taxon>Stylonematophyceae</taxon>
        <taxon>Stylonematales</taxon>
        <taxon>Stylonemataceae</taxon>
        <taxon>Rhodosorus</taxon>
    </lineage>
</organism>
<sequence>MGWLSDFFRGARRMDTAVGQDPLGDLLNDFRTLATLSRTLQEEVRDLVLVVEAVEVENEILRERIRTFGVNGSPKQDYNRFSAPSYSWDLLGSPMRKGGSHESSFRTMLDSLNS</sequence>
<reference evidence="2" key="1">
    <citation type="submission" date="2021-01" db="EMBL/GenBank/DDBJ databases">
        <authorList>
            <person name="Corre E."/>
            <person name="Pelletier E."/>
            <person name="Niang G."/>
            <person name="Scheremetjew M."/>
            <person name="Finn R."/>
            <person name="Kale V."/>
            <person name="Holt S."/>
            <person name="Cochrane G."/>
            <person name="Meng A."/>
            <person name="Brown T."/>
            <person name="Cohen L."/>
        </authorList>
    </citation>
    <scope>NUCLEOTIDE SEQUENCE</scope>
    <source>
        <strain evidence="2">CCMP 769</strain>
    </source>
</reference>
<dbReference type="EMBL" id="HBHW01043636">
    <property type="protein sequence ID" value="CAE0065761.1"/>
    <property type="molecule type" value="Transcribed_RNA"/>
</dbReference>
<name>A0A7S3A9A3_9RHOD</name>